<protein>
    <recommendedName>
        <fullName evidence="1">3-ketoacyl-CoA synthase</fullName>
        <ecNumber evidence="1">2.3.1.-</ecNumber>
    </recommendedName>
</protein>
<gene>
    <name evidence="4" type="ORF">Rsub_02341</name>
</gene>
<keyword evidence="1" id="KW-0808">Transferase</keyword>
<dbReference type="PANTHER" id="PTHR31561">
    <property type="entry name" value="3-KETOACYL-COA SYNTHASE"/>
    <property type="match status" value="1"/>
</dbReference>
<dbReference type="CDD" id="cd00831">
    <property type="entry name" value="CHS_like"/>
    <property type="match status" value="1"/>
</dbReference>
<dbReference type="SUPFAM" id="SSF53901">
    <property type="entry name" value="Thiolase-like"/>
    <property type="match status" value="2"/>
</dbReference>
<dbReference type="InterPro" id="IPR012392">
    <property type="entry name" value="3-ktacl-CoA_syn"/>
</dbReference>
<evidence type="ECO:0000259" key="3">
    <source>
        <dbReference type="Pfam" id="PF08392"/>
    </source>
</evidence>
<dbReference type="EC" id="2.3.1.-" evidence="1"/>
<dbReference type="STRING" id="307507.A0A2V0NVP4"/>
<dbReference type="InterPro" id="IPR013601">
    <property type="entry name" value="FAE1_typ3_polyketide_synth"/>
</dbReference>
<dbReference type="InterPro" id="IPR016039">
    <property type="entry name" value="Thiolase-like"/>
</dbReference>
<keyword evidence="1" id="KW-0012">Acyltransferase</keyword>
<evidence type="ECO:0000259" key="2">
    <source>
        <dbReference type="Pfam" id="PF02797"/>
    </source>
</evidence>
<dbReference type="OrthoDB" id="329835at2759"/>
<dbReference type="InParanoid" id="A0A2V0NVP4"/>
<name>A0A2V0NVP4_9CHLO</name>
<comment type="caution">
    <text evidence="4">The sequence shown here is derived from an EMBL/GenBank/DDBJ whole genome shotgun (WGS) entry which is preliminary data.</text>
</comment>
<accession>A0A2V0NVP4</accession>
<dbReference type="InterPro" id="IPR012328">
    <property type="entry name" value="Chalcone/stilbene_synt_C"/>
</dbReference>
<comment type="similarity">
    <text evidence="1">Belongs to the thiolase-like superfamily. Chalcone/stilbene synthases family.</text>
</comment>
<dbReference type="EMBL" id="BDRX01000011">
    <property type="protein sequence ID" value="GBF89623.1"/>
    <property type="molecule type" value="Genomic_DNA"/>
</dbReference>
<proteinExistence type="inferred from homology"/>
<evidence type="ECO:0000313" key="5">
    <source>
        <dbReference type="Proteomes" id="UP000247498"/>
    </source>
</evidence>
<dbReference type="GO" id="GO:0016747">
    <property type="term" value="F:acyltransferase activity, transferring groups other than amino-acyl groups"/>
    <property type="evidence" value="ECO:0007669"/>
    <property type="project" value="InterPro"/>
</dbReference>
<evidence type="ECO:0000313" key="4">
    <source>
        <dbReference type="EMBL" id="GBF89623.1"/>
    </source>
</evidence>
<dbReference type="Proteomes" id="UP000247498">
    <property type="component" value="Unassembled WGS sequence"/>
</dbReference>
<dbReference type="Pfam" id="PF08392">
    <property type="entry name" value="FAE1_CUT1_RppA"/>
    <property type="match status" value="1"/>
</dbReference>
<dbReference type="PIRSF" id="PIRSF036417">
    <property type="entry name" value="3-ktacl-CoA_syn"/>
    <property type="match status" value="1"/>
</dbReference>
<evidence type="ECO:0000256" key="1">
    <source>
        <dbReference type="PIRNR" id="PIRNR036417"/>
    </source>
</evidence>
<keyword evidence="5" id="KW-1185">Reference proteome</keyword>
<dbReference type="UniPathway" id="UPA00094"/>
<feature type="domain" description="Chalcone/stilbene synthase C-terminal" evidence="2">
    <location>
        <begin position="389"/>
        <end position="457"/>
    </location>
</feature>
<dbReference type="Pfam" id="PF02797">
    <property type="entry name" value="Chal_sti_synt_C"/>
    <property type="match status" value="1"/>
</dbReference>
<dbReference type="AlphaFoldDB" id="A0A2V0NVP4"/>
<organism evidence="4 5">
    <name type="scientific">Raphidocelis subcapitata</name>
    <dbReference type="NCBI Taxonomy" id="307507"/>
    <lineage>
        <taxon>Eukaryota</taxon>
        <taxon>Viridiplantae</taxon>
        <taxon>Chlorophyta</taxon>
        <taxon>core chlorophytes</taxon>
        <taxon>Chlorophyceae</taxon>
        <taxon>CS clade</taxon>
        <taxon>Sphaeropleales</taxon>
        <taxon>Selenastraceae</taxon>
        <taxon>Raphidocelis</taxon>
    </lineage>
</organism>
<dbReference type="FunCoup" id="A0A2V0NVP4">
    <property type="interactions" value="129"/>
</dbReference>
<dbReference type="GO" id="GO:0006633">
    <property type="term" value="P:fatty acid biosynthetic process"/>
    <property type="evidence" value="ECO:0007669"/>
    <property type="project" value="UniProtKB-UniPathway"/>
</dbReference>
<dbReference type="GO" id="GO:0016020">
    <property type="term" value="C:membrane"/>
    <property type="evidence" value="ECO:0007669"/>
    <property type="project" value="InterPro"/>
</dbReference>
<dbReference type="Gene3D" id="3.40.47.10">
    <property type="match status" value="1"/>
</dbReference>
<reference evidence="4 5" key="1">
    <citation type="journal article" date="2018" name="Sci. Rep.">
        <title>Raphidocelis subcapitata (=Pseudokirchneriella subcapitata) provides an insight into genome evolution and environmental adaptations in the Sphaeropleales.</title>
        <authorList>
            <person name="Suzuki S."/>
            <person name="Yamaguchi H."/>
            <person name="Nakajima N."/>
            <person name="Kawachi M."/>
        </authorList>
    </citation>
    <scope>NUCLEOTIDE SEQUENCE [LARGE SCALE GENOMIC DNA]</scope>
    <source>
        <strain evidence="4 5">NIES-35</strain>
    </source>
</reference>
<feature type="domain" description="FAE" evidence="3">
    <location>
        <begin position="84"/>
        <end position="368"/>
    </location>
</feature>
<sequence length="512" mass="56579">MAGADARSGLKQAYNALMKNAGALLAAPVVASLALRLKAMWESGELQLLLGQLLNSEVDVAKVAVILSAGLLLWTLYRLAFPSDRPVYLVDFSVHKGLEEWKFPKEWFLPQSAAKGKFTADDLDFQEKILMRSGLGDETYVPPWLYSKPPHYDMTHARKEFEITCYSAVKELLNKTGVTPKQIGVVITNCSLFNPTPSLGATLMNHFGMGSSTINYNLGGMGCSAGVIAVDLARQMLQLYPNTYALVVSHENLTSNWYPGSDRSMLVPNCIFRANGAAVLLSNKPTESWRSKYELQTVVRTNLAADDEAFKCVYQMEDDSGVRGVRLAKELMSVAGRALKANMTTLGPRVLPVSEQLIFAGNMIARKLFGPKKFPPYVPDFSLAFNHICIHTGGRAVLDTMEKQMQLSKEVMEPSRAGLYRYGNVSSTSVWYVLAFVESHRGVRRGDKVWQLGFGSGFKCNSAVWVARRRIATMHPAWEGFNLQAMRDEFDEADREKAAYLAAKAAGTAKAK</sequence>
<comment type="pathway">
    <text evidence="1">Lipid metabolism; fatty acid biosynthesis.</text>
</comment>